<reference evidence="1" key="1">
    <citation type="submission" date="2020-11" db="EMBL/GenBank/DDBJ databases">
        <title>Adaptations for nitrogen fixation in a non-lichenized fungal sporocarp promotes dispersal by wood-feeding termites.</title>
        <authorList>
            <consortium name="DOE Joint Genome Institute"/>
            <person name="Koch R.A."/>
            <person name="Yoon G."/>
            <person name="Arayal U."/>
            <person name="Lail K."/>
            <person name="Amirebrahimi M."/>
            <person name="Labutti K."/>
            <person name="Lipzen A."/>
            <person name="Riley R."/>
            <person name="Barry K."/>
            <person name="Henrissat B."/>
            <person name="Grigoriev I.V."/>
            <person name="Herr J.R."/>
            <person name="Aime M.C."/>
        </authorList>
    </citation>
    <scope>NUCLEOTIDE SEQUENCE</scope>
    <source>
        <strain evidence="1">MCA 3950</strain>
    </source>
</reference>
<evidence type="ECO:0000313" key="1">
    <source>
        <dbReference type="EMBL" id="KAG7446994.1"/>
    </source>
</evidence>
<dbReference type="SUPFAM" id="SSF52047">
    <property type="entry name" value="RNI-like"/>
    <property type="match status" value="1"/>
</dbReference>
<name>A0A9P7VU49_9AGAR</name>
<dbReference type="EMBL" id="MU250533">
    <property type="protein sequence ID" value="KAG7446994.1"/>
    <property type="molecule type" value="Genomic_DNA"/>
</dbReference>
<evidence type="ECO:0008006" key="3">
    <source>
        <dbReference type="Google" id="ProtNLM"/>
    </source>
</evidence>
<dbReference type="GeneID" id="66111049"/>
<sequence>MPELPPEIVDTVIDHLHDDKAALEACALVCKSWSVSSRYHLFDEHGVSVKPSNIQDFLSDISHSHSLLREHLRRLTLRTEFTFGPSHTIGWNDVSVSLPYLPKLTSLHFHSQTQHIQFSYRVIPFIISNRTLQNITHLEVVRTSVQAAEDIISLISLFPRLQEAQFSRVHWRSCSSLNSLHGPAFPLLKHLGLSHVRSPGELISCLSRLDPVPLLPRVDVGHIDTPDTPSVNRYLRTLGPFLDTFCVGLNDGNNTTLDLSRNTSLRCLRLLECEHVDPASNLARVLRNVKSTHLEIIALDIQRWYLSSTAADWEALDQYLLELWDMLRLRAVYIVTVGFADFSRKLPRCEGQIILRVKTSAQIWACF</sequence>
<protein>
    <recommendedName>
        <fullName evidence="3">F-box domain-containing protein</fullName>
    </recommendedName>
</protein>
<organism evidence="1 2">
    <name type="scientific">Guyanagaster necrorhizus</name>
    <dbReference type="NCBI Taxonomy" id="856835"/>
    <lineage>
        <taxon>Eukaryota</taxon>
        <taxon>Fungi</taxon>
        <taxon>Dikarya</taxon>
        <taxon>Basidiomycota</taxon>
        <taxon>Agaricomycotina</taxon>
        <taxon>Agaricomycetes</taxon>
        <taxon>Agaricomycetidae</taxon>
        <taxon>Agaricales</taxon>
        <taxon>Marasmiineae</taxon>
        <taxon>Physalacriaceae</taxon>
        <taxon>Guyanagaster</taxon>
    </lineage>
</organism>
<proteinExistence type="predicted"/>
<dbReference type="AlphaFoldDB" id="A0A9P7VU49"/>
<dbReference type="OrthoDB" id="2788229at2759"/>
<keyword evidence="2" id="KW-1185">Reference proteome</keyword>
<dbReference type="Proteomes" id="UP000812287">
    <property type="component" value="Unassembled WGS sequence"/>
</dbReference>
<dbReference type="RefSeq" id="XP_043040494.1">
    <property type="nucleotide sequence ID" value="XM_043188752.1"/>
</dbReference>
<gene>
    <name evidence="1" type="ORF">BT62DRAFT_96495</name>
</gene>
<evidence type="ECO:0000313" key="2">
    <source>
        <dbReference type="Proteomes" id="UP000812287"/>
    </source>
</evidence>
<accession>A0A9P7VU49</accession>
<comment type="caution">
    <text evidence="1">The sequence shown here is derived from an EMBL/GenBank/DDBJ whole genome shotgun (WGS) entry which is preliminary data.</text>
</comment>